<dbReference type="eggNOG" id="ENOG502Z9Q1">
    <property type="taxonomic scope" value="Bacteria"/>
</dbReference>
<protein>
    <recommendedName>
        <fullName evidence="3">Glycoside hydrolase family 5 domain-containing protein</fullName>
    </recommendedName>
</protein>
<name>B5CWA4_PHOPM</name>
<proteinExistence type="predicted"/>
<dbReference type="EMBL" id="ABQC02000012">
    <property type="protein sequence ID" value="EDY96551.1"/>
    <property type="molecule type" value="Genomic_DNA"/>
</dbReference>
<dbReference type="GeneID" id="43183521"/>
<dbReference type="RefSeq" id="WP_007558613.1">
    <property type="nucleotide sequence ID" value="NZ_DS990119.1"/>
</dbReference>
<reference evidence="1 2" key="1">
    <citation type="submission" date="2008-08" db="EMBL/GenBank/DDBJ databases">
        <title>Draft genome sequence of Bacteroides plebeius (DSM 17135).</title>
        <authorList>
            <person name="Sudarsanam P."/>
            <person name="Ley R."/>
            <person name="Guruge J."/>
            <person name="Turnbaugh P.J."/>
            <person name="Mahowald M."/>
            <person name="Liep D."/>
            <person name="Gordon J."/>
        </authorList>
    </citation>
    <scope>NUCLEOTIDE SEQUENCE [LARGE SCALE GENOMIC DNA]</scope>
    <source>
        <strain evidence="2">DSM 17135 / JCM 12973 / M2</strain>
    </source>
</reference>
<sequence>MPVWREKGLLAFTINLQGGSPEGYSETQPWHNSAILSDGSLDEEYMKRLKLILDKADELEMVVILGLFYVGQEKFLDNAEAARNGIKNAVEWVLTNGYKNVLLEINNECDFFKLDGLSPETVHESIEYAKSITYHGRRLLVSTSYAGKIVPSDKVIAVSDFVLLHGNGVWKPERITLQVDSVRKSPAYTPKPMVYNEDDHFKFDKEVNNFVKATEAYASWGYFDFRKKDEPYEQGFQCIPADWGINSERKKGFFRLLTEWKKAE</sequence>
<dbReference type="Proteomes" id="UP000003452">
    <property type="component" value="Unassembled WGS sequence"/>
</dbReference>
<dbReference type="InterPro" id="IPR017853">
    <property type="entry name" value="GH"/>
</dbReference>
<accession>B5CWA4</accession>
<evidence type="ECO:0000313" key="1">
    <source>
        <dbReference type="EMBL" id="EDY96551.1"/>
    </source>
</evidence>
<gene>
    <name evidence="1" type="ORF">BACPLE_00994</name>
</gene>
<reference evidence="1 2" key="2">
    <citation type="submission" date="2008-08" db="EMBL/GenBank/DDBJ databases">
        <authorList>
            <person name="Fulton L."/>
            <person name="Clifton S."/>
            <person name="Fulton B."/>
            <person name="Xu J."/>
            <person name="Minx P."/>
            <person name="Pepin K.H."/>
            <person name="Johnson M."/>
            <person name="Thiruvilangam P."/>
            <person name="Bhonagiri V."/>
            <person name="Nash W.E."/>
            <person name="Mardis E.R."/>
            <person name="Wilson R.K."/>
        </authorList>
    </citation>
    <scope>NUCLEOTIDE SEQUENCE [LARGE SCALE GENOMIC DNA]</scope>
    <source>
        <strain evidence="2">DSM 17135 / JCM 12973 / M2</strain>
    </source>
</reference>
<dbReference type="HOGENOM" id="CLU_062812_0_0_10"/>
<evidence type="ECO:0000313" key="2">
    <source>
        <dbReference type="Proteomes" id="UP000003452"/>
    </source>
</evidence>
<dbReference type="AlphaFoldDB" id="B5CWA4"/>
<organism evidence="1 2">
    <name type="scientific">Phocaeicola plebeius (strain DSM 17135 / JCM 12973 / CCUG 54634 / M2)</name>
    <name type="common">Bacteroides plebeius</name>
    <dbReference type="NCBI Taxonomy" id="484018"/>
    <lineage>
        <taxon>Bacteria</taxon>
        <taxon>Pseudomonadati</taxon>
        <taxon>Bacteroidota</taxon>
        <taxon>Bacteroidia</taxon>
        <taxon>Bacteroidales</taxon>
        <taxon>Bacteroidaceae</taxon>
        <taxon>Phocaeicola</taxon>
    </lineage>
</organism>
<evidence type="ECO:0008006" key="3">
    <source>
        <dbReference type="Google" id="ProtNLM"/>
    </source>
</evidence>
<comment type="caution">
    <text evidence="1">The sequence shown here is derived from an EMBL/GenBank/DDBJ whole genome shotgun (WGS) entry which is preliminary data.</text>
</comment>
<dbReference type="SUPFAM" id="SSF51445">
    <property type="entry name" value="(Trans)glycosidases"/>
    <property type="match status" value="1"/>
</dbReference>